<feature type="compositionally biased region" description="Polar residues" evidence="1">
    <location>
        <begin position="497"/>
        <end position="523"/>
    </location>
</feature>
<dbReference type="EMBL" id="KV013381">
    <property type="protein sequence ID" value="KZV23761.1"/>
    <property type="molecule type" value="Genomic_DNA"/>
</dbReference>
<gene>
    <name evidence="2" type="ORF">F511_31168</name>
</gene>
<organism evidence="2 3">
    <name type="scientific">Dorcoceras hygrometricum</name>
    <dbReference type="NCBI Taxonomy" id="472368"/>
    <lineage>
        <taxon>Eukaryota</taxon>
        <taxon>Viridiplantae</taxon>
        <taxon>Streptophyta</taxon>
        <taxon>Embryophyta</taxon>
        <taxon>Tracheophyta</taxon>
        <taxon>Spermatophyta</taxon>
        <taxon>Magnoliopsida</taxon>
        <taxon>eudicotyledons</taxon>
        <taxon>Gunneridae</taxon>
        <taxon>Pentapetalae</taxon>
        <taxon>asterids</taxon>
        <taxon>lamiids</taxon>
        <taxon>Lamiales</taxon>
        <taxon>Gesneriaceae</taxon>
        <taxon>Didymocarpoideae</taxon>
        <taxon>Trichosporeae</taxon>
        <taxon>Loxocarpinae</taxon>
        <taxon>Dorcoceras</taxon>
    </lineage>
</organism>
<feature type="compositionally biased region" description="Low complexity" evidence="1">
    <location>
        <begin position="291"/>
        <end position="301"/>
    </location>
</feature>
<dbReference type="AlphaFoldDB" id="A0A2Z7APH7"/>
<reference evidence="2 3" key="1">
    <citation type="journal article" date="2015" name="Proc. Natl. Acad. Sci. U.S.A.">
        <title>The resurrection genome of Boea hygrometrica: A blueprint for survival of dehydration.</title>
        <authorList>
            <person name="Xiao L."/>
            <person name="Yang G."/>
            <person name="Zhang L."/>
            <person name="Yang X."/>
            <person name="Zhao S."/>
            <person name="Ji Z."/>
            <person name="Zhou Q."/>
            <person name="Hu M."/>
            <person name="Wang Y."/>
            <person name="Chen M."/>
            <person name="Xu Y."/>
            <person name="Jin H."/>
            <person name="Xiao X."/>
            <person name="Hu G."/>
            <person name="Bao F."/>
            <person name="Hu Y."/>
            <person name="Wan P."/>
            <person name="Li L."/>
            <person name="Deng X."/>
            <person name="Kuang T."/>
            <person name="Xiang C."/>
            <person name="Zhu J.K."/>
            <person name="Oliver M.J."/>
            <person name="He Y."/>
        </authorList>
    </citation>
    <scope>NUCLEOTIDE SEQUENCE [LARGE SCALE GENOMIC DNA]</scope>
    <source>
        <strain evidence="3">cv. XS01</strain>
    </source>
</reference>
<evidence type="ECO:0000313" key="2">
    <source>
        <dbReference type="EMBL" id="KZV23761.1"/>
    </source>
</evidence>
<feature type="region of interest" description="Disordered" evidence="1">
    <location>
        <begin position="496"/>
        <end position="523"/>
    </location>
</feature>
<feature type="region of interest" description="Disordered" evidence="1">
    <location>
        <begin position="260"/>
        <end position="301"/>
    </location>
</feature>
<feature type="region of interest" description="Disordered" evidence="1">
    <location>
        <begin position="1"/>
        <end position="32"/>
    </location>
</feature>
<feature type="region of interest" description="Disordered" evidence="1">
    <location>
        <begin position="449"/>
        <end position="474"/>
    </location>
</feature>
<evidence type="ECO:0000313" key="3">
    <source>
        <dbReference type="Proteomes" id="UP000250235"/>
    </source>
</evidence>
<name>A0A2Z7APH7_9LAMI</name>
<accession>A0A2Z7APH7</accession>
<protein>
    <submittedName>
        <fullName evidence="2">Uncharacterized protein</fullName>
    </submittedName>
</protein>
<sequence length="607" mass="67496">MVAEENKSALADTDSEEPSSGTSSSSESDEEVHCLMADDIDKCFEEFKAENESCASKYELSLMNKRPEKETVENKKKEKVAVTKKTVDGCQAGPTMSESKTSSDEDRPILLNNLHNTTYGGGMVFAPIEIHEVNWATHFLPKIDLAAKGKQKLEAFARPNPVEEHYLLVIQAAWEDVSRKMSEFDEWARFKTEEEEEQPPKAEEKKILAIEHKAQEQPAQDEETAMSEQHAQDHVEELSLVVQNVEEAEAVDFVDHQAHEEEENQAHEEEQQAQEEEQPVQDVERQAQACSSQSSPSNSSFSVHYSAFVGNIMDRQDPVSSGLDMALETSLVRQFTESQHQIASDMDFFKLQQEELVNHFKEIIDAKKEEQVWYQSRPLLVRCGSGTNQAEAGGHVRSGAQRGRGVITGAKRLSLRPSKLLTRLIGTQNGDLPADAPLCPVGLPIEPAMANTDQGSPKTGKKTRSNLSTKSTHKTAIHKHAIFQVMICMRVPKNIGSRPTTQLENQRSLNTTHSQSSGGNHRSVIFRSNTQSTFIAQWSSGTTTQPATTSMIALDLSCATTQSADHNASSTRASIKSRLHMPDLETQISLESEDNEPVYSNRSSQRF</sequence>
<keyword evidence="3" id="KW-1185">Reference proteome</keyword>
<dbReference type="Proteomes" id="UP000250235">
    <property type="component" value="Unassembled WGS sequence"/>
</dbReference>
<evidence type="ECO:0000256" key="1">
    <source>
        <dbReference type="SAM" id="MobiDB-lite"/>
    </source>
</evidence>
<feature type="compositionally biased region" description="Basic and acidic residues" evidence="1">
    <location>
        <begin position="260"/>
        <end position="270"/>
    </location>
</feature>
<proteinExistence type="predicted"/>